<keyword evidence="2" id="KW-1185">Reference proteome</keyword>
<accession>A0ABT1LF02</accession>
<protein>
    <submittedName>
        <fullName evidence="1">Uncharacterized protein</fullName>
    </submittedName>
</protein>
<dbReference type="EMBL" id="JANCLU010000017">
    <property type="protein sequence ID" value="MCP8940072.1"/>
    <property type="molecule type" value="Genomic_DNA"/>
</dbReference>
<sequence>MDPMLNNAIRLGLFSVEAGIAAGVTIAARAPLLMGVGRGSPRAAEETRRMVSEKAEAAIEGAIAAQFAMGRFWMRIMLGQVSHPAGFADGLAGVAAAAARPAHRRVRANAKRLAGGVRY</sequence>
<organism evidence="1 2">
    <name type="scientific">Alsobacter ponti</name>
    <dbReference type="NCBI Taxonomy" id="2962936"/>
    <lineage>
        <taxon>Bacteria</taxon>
        <taxon>Pseudomonadati</taxon>
        <taxon>Pseudomonadota</taxon>
        <taxon>Alphaproteobacteria</taxon>
        <taxon>Hyphomicrobiales</taxon>
        <taxon>Alsobacteraceae</taxon>
        <taxon>Alsobacter</taxon>
    </lineage>
</organism>
<reference evidence="1 2" key="1">
    <citation type="submission" date="2022-07" db="EMBL/GenBank/DDBJ databases">
        <authorList>
            <person name="Li W.-J."/>
            <person name="Deng Q.-Q."/>
        </authorList>
    </citation>
    <scope>NUCLEOTIDE SEQUENCE [LARGE SCALE GENOMIC DNA]</scope>
    <source>
        <strain evidence="1 2">SYSU M60028</strain>
    </source>
</reference>
<comment type="caution">
    <text evidence="1">The sequence shown here is derived from an EMBL/GenBank/DDBJ whole genome shotgun (WGS) entry which is preliminary data.</text>
</comment>
<name>A0ABT1LF02_9HYPH</name>
<gene>
    <name evidence="1" type="ORF">NK718_16215</name>
</gene>
<evidence type="ECO:0000313" key="1">
    <source>
        <dbReference type="EMBL" id="MCP8940072.1"/>
    </source>
</evidence>
<dbReference type="Proteomes" id="UP001205890">
    <property type="component" value="Unassembled WGS sequence"/>
</dbReference>
<evidence type="ECO:0000313" key="2">
    <source>
        <dbReference type="Proteomes" id="UP001205890"/>
    </source>
</evidence>
<proteinExistence type="predicted"/>
<dbReference type="RefSeq" id="WP_254744385.1">
    <property type="nucleotide sequence ID" value="NZ_JANCLU010000017.1"/>
</dbReference>